<organism evidence="1 2">
    <name type="scientific">Nitrosopumilus oxyclinae</name>
    <dbReference type="NCBI Taxonomy" id="1959104"/>
    <lineage>
        <taxon>Archaea</taxon>
        <taxon>Nitrososphaerota</taxon>
        <taxon>Nitrososphaeria</taxon>
        <taxon>Nitrosopumilales</taxon>
        <taxon>Nitrosopumilaceae</taxon>
        <taxon>Nitrosopumilus</taxon>
    </lineage>
</organism>
<reference evidence="1 2" key="1">
    <citation type="submission" date="2018-02" db="EMBL/GenBank/DDBJ databases">
        <title>Complete genome of Nitrosopumilus oxyclinae HCE1.</title>
        <authorList>
            <person name="Qin W."/>
            <person name="Zheng Y."/>
            <person name="Stahl D.A."/>
        </authorList>
    </citation>
    <scope>NUCLEOTIDE SEQUENCE [LARGE SCALE GENOMIC DNA]</scope>
    <source>
        <strain evidence="1 2">HCE1</strain>
    </source>
</reference>
<name>A0A7D5M281_9ARCH</name>
<dbReference type="Proteomes" id="UP000509441">
    <property type="component" value="Chromosome"/>
</dbReference>
<protein>
    <submittedName>
        <fullName evidence="1">Uncharacterized protein</fullName>
    </submittedName>
</protein>
<evidence type="ECO:0000313" key="1">
    <source>
        <dbReference type="EMBL" id="QLH04932.1"/>
    </source>
</evidence>
<sequence>MTLFCKQCNERRLPIVFAKDKPPLWLCGKCENFADGVDVIIREITKEEKEDIKKKLDDFENNTSLNGEKLKRRKGVN</sequence>
<keyword evidence="2" id="KW-1185">Reference proteome</keyword>
<dbReference type="AlphaFoldDB" id="A0A7D5M281"/>
<gene>
    <name evidence="1" type="ORF">C5F49_06085</name>
</gene>
<evidence type="ECO:0000313" key="2">
    <source>
        <dbReference type="Proteomes" id="UP000509441"/>
    </source>
</evidence>
<dbReference type="KEGG" id="nox:C5F49_06085"/>
<dbReference type="EMBL" id="CP026994">
    <property type="protein sequence ID" value="QLH04932.1"/>
    <property type="molecule type" value="Genomic_DNA"/>
</dbReference>
<dbReference type="OrthoDB" id="1623at2157"/>
<proteinExistence type="predicted"/>
<dbReference type="GeneID" id="56061528"/>
<dbReference type="RefSeq" id="WP_179362157.1">
    <property type="nucleotide sequence ID" value="NZ_CP026994.1"/>
</dbReference>
<accession>A0A7D5M281</accession>